<accession>A0ACC1T8D3</accession>
<protein>
    <submittedName>
        <fullName evidence="1">Uncharacterized protein</fullName>
    </submittedName>
</protein>
<comment type="caution">
    <text evidence="1">The sequence shown here is derived from an EMBL/GenBank/DDBJ whole genome shotgun (WGS) entry which is preliminary data.</text>
</comment>
<gene>
    <name evidence="1" type="ORF">NM688_g2561</name>
</gene>
<evidence type="ECO:0000313" key="2">
    <source>
        <dbReference type="Proteomes" id="UP001148662"/>
    </source>
</evidence>
<evidence type="ECO:0000313" key="1">
    <source>
        <dbReference type="EMBL" id="KAJ3555469.1"/>
    </source>
</evidence>
<name>A0ACC1T8D3_9APHY</name>
<sequence>MGFQMAAIRQETRPSPPRVSTDMSAFTNYPTLDNSSLTSTEFGWEHLFVQPAEAQPSHSDPQGSTLTCQDAYHLCTQSFGAQPTPPHLPVDPVDQGQALVPVPYDGLYSATSPSVVDPSTYDPTFMPAIDLSPLRCTENLDLILNSELGLSSMFYPQETQPIFSQPVVWPQDALQAMQPLEQPSFQAPASALGLLLDTQ</sequence>
<reference evidence="1" key="1">
    <citation type="submission" date="2022-07" db="EMBL/GenBank/DDBJ databases">
        <title>Genome Sequence of Phlebia brevispora.</title>
        <authorList>
            <person name="Buettner E."/>
        </authorList>
    </citation>
    <scope>NUCLEOTIDE SEQUENCE</scope>
    <source>
        <strain evidence="1">MPL23</strain>
    </source>
</reference>
<proteinExistence type="predicted"/>
<keyword evidence="2" id="KW-1185">Reference proteome</keyword>
<dbReference type="EMBL" id="JANHOG010000329">
    <property type="protein sequence ID" value="KAJ3555469.1"/>
    <property type="molecule type" value="Genomic_DNA"/>
</dbReference>
<organism evidence="1 2">
    <name type="scientific">Phlebia brevispora</name>
    <dbReference type="NCBI Taxonomy" id="194682"/>
    <lineage>
        <taxon>Eukaryota</taxon>
        <taxon>Fungi</taxon>
        <taxon>Dikarya</taxon>
        <taxon>Basidiomycota</taxon>
        <taxon>Agaricomycotina</taxon>
        <taxon>Agaricomycetes</taxon>
        <taxon>Polyporales</taxon>
        <taxon>Meruliaceae</taxon>
        <taxon>Phlebia</taxon>
    </lineage>
</organism>
<dbReference type="Proteomes" id="UP001148662">
    <property type="component" value="Unassembled WGS sequence"/>
</dbReference>